<reference evidence="8 9" key="1">
    <citation type="submission" date="2019-03" db="EMBL/GenBank/DDBJ databases">
        <title>Genomic Encyclopedia of Type Strains, Phase IV (KMG-IV): sequencing the most valuable type-strain genomes for metagenomic binning, comparative biology and taxonomic classification.</title>
        <authorList>
            <person name="Goeker M."/>
        </authorList>
    </citation>
    <scope>NUCLEOTIDE SEQUENCE [LARGE SCALE GENOMIC DNA]</scope>
    <source>
        <strain evidence="8 9">DSM 28287</strain>
    </source>
</reference>
<dbReference type="GO" id="GO:0005737">
    <property type="term" value="C:cytoplasm"/>
    <property type="evidence" value="ECO:0007669"/>
    <property type="project" value="TreeGrafter"/>
</dbReference>
<dbReference type="SFLD" id="SFLDG01086">
    <property type="entry name" value="elongater_protein-like"/>
    <property type="match status" value="1"/>
</dbReference>
<dbReference type="GO" id="GO:0002926">
    <property type="term" value="P:tRNA wobble base 5-methoxycarbonylmethyl-2-thiouridinylation"/>
    <property type="evidence" value="ECO:0007669"/>
    <property type="project" value="TreeGrafter"/>
</dbReference>
<dbReference type="PANTHER" id="PTHR11135">
    <property type="entry name" value="HISTONE ACETYLTRANSFERASE-RELATED"/>
    <property type="match status" value="1"/>
</dbReference>
<sequence length="378" mass="42770">MPLVQRLPTYRHRKYNMKTHAIIPIFIPHKGCPHNCIFCNQKKITAHIAPVTADDVVETIETWLTTLSHVKTVEIAFYGGSFTAIPMEDQTAYLKIAKRYKDAGKVNKIHLSTRPDAINKEILDNLRAYGVDTIELGVQSFDDRVLKLSGRGHDSAIVYKSSKMIQDYGFELGIQLMIGLPGDSMETCIYSAKETVKIGPELARLYPTIVIEDTELFEQYKRGEYKPLSQDEAVERTKEMYKILQKAGINIIRVGLKSSDIINENGDIDGGTFHPAFRQLVEGAIAREKLESQLQAEAGVARRAELTGRAGTARSPFVQEEREKVDFFSNSRNFSNMIGNSGRNKEYFLENYRQYDILYRVDNGLKDGEYAVIIKNGD</sequence>
<dbReference type="AlphaFoldDB" id="A0A4R6QAA5"/>
<dbReference type="InterPro" id="IPR039661">
    <property type="entry name" value="ELP3"/>
</dbReference>
<organism evidence="8 9">
    <name type="scientific">Aminicella lysinilytica</name>
    <dbReference type="NCBI Taxonomy" id="433323"/>
    <lineage>
        <taxon>Bacteria</taxon>
        <taxon>Bacillati</taxon>
        <taxon>Bacillota</taxon>
        <taxon>Clostridia</taxon>
        <taxon>Peptostreptococcales</taxon>
        <taxon>Anaerovoracaceae</taxon>
        <taxon>Aminicella</taxon>
    </lineage>
</organism>
<dbReference type="GO" id="GO:0003824">
    <property type="term" value="F:catalytic activity"/>
    <property type="evidence" value="ECO:0007669"/>
    <property type="project" value="InterPro"/>
</dbReference>
<evidence type="ECO:0000256" key="3">
    <source>
        <dbReference type="ARBA" id="ARBA00022691"/>
    </source>
</evidence>
<dbReference type="GO" id="GO:0046872">
    <property type="term" value="F:metal ion binding"/>
    <property type="evidence" value="ECO:0007669"/>
    <property type="project" value="UniProtKB-KW"/>
</dbReference>
<dbReference type="Pfam" id="PF04055">
    <property type="entry name" value="Radical_SAM"/>
    <property type="match status" value="1"/>
</dbReference>
<dbReference type="GO" id="GO:0051539">
    <property type="term" value="F:4 iron, 4 sulfur cluster binding"/>
    <property type="evidence" value="ECO:0007669"/>
    <property type="project" value="UniProtKB-KW"/>
</dbReference>
<keyword evidence="6" id="KW-0411">Iron-sulfur</keyword>
<dbReference type="InterPro" id="IPR032432">
    <property type="entry name" value="Radical_SAM_C"/>
</dbReference>
<evidence type="ECO:0000256" key="5">
    <source>
        <dbReference type="ARBA" id="ARBA00023004"/>
    </source>
</evidence>
<keyword evidence="5" id="KW-0408">Iron</keyword>
<evidence type="ECO:0000256" key="2">
    <source>
        <dbReference type="ARBA" id="ARBA00022485"/>
    </source>
</evidence>
<dbReference type="InterPro" id="IPR023404">
    <property type="entry name" value="rSAM_horseshoe"/>
</dbReference>
<keyword evidence="9" id="KW-1185">Reference proteome</keyword>
<dbReference type="InterPro" id="IPR006638">
    <property type="entry name" value="Elp3/MiaA/NifB-like_rSAM"/>
</dbReference>
<feature type="domain" description="Radical SAM core" evidence="7">
    <location>
        <begin position="15"/>
        <end position="250"/>
    </location>
</feature>
<evidence type="ECO:0000256" key="1">
    <source>
        <dbReference type="ARBA" id="ARBA00001966"/>
    </source>
</evidence>
<dbReference type="SUPFAM" id="SSF102114">
    <property type="entry name" value="Radical SAM enzymes"/>
    <property type="match status" value="1"/>
</dbReference>
<evidence type="ECO:0000313" key="9">
    <source>
        <dbReference type="Proteomes" id="UP000295500"/>
    </source>
</evidence>
<dbReference type="Gene3D" id="3.80.30.20">
    <property type="entry name" value="tm_1862 like domain"/>
    <property type="match status" value="1"/>
</dbReference>
<evidence type="ECO:0000313" key="8">
    <source>
        <dbReference type="EMBL" id="TDP59110.1"/>
    </source>
</evidence>
<evidence type="ECO:0000256" key="6">
    <source>
        <dbReference type="ARBA" id="ARBA00023014"/>
    </source>
</evidence>
<dbReference type="Pfam" id="PF16199">
    <property type="entry name" value="Radical_SAM_C"/>
    <property type="match status" value="1"/>
</dbReference>
<dbReference type="SMART" id="SM00729">
    <property type="entry name" value="Elp3"/>
    <property type="match status" value="1"/>
</dbReference>
<keyword evidence="3" id="KW-0949">S-adenosyl-L-methionine</keyword>
<dbReference type="SFLD" id="SFLDS00029">
    <property type="entry name" value="Radical_SAM"/>
    <property type="match status" value="1"/>
</dbReference>
<protein>
    <submittedName>
        <fullName evidence="8">Radical SAM family protein</fullName>
    </submittedName>
</protein>
<keyword evidence="2" id="KW-0004">4Fe-4S</keyword>
<dbReference type="PANTHER" id="PTHR11135:SF0">
    <property type="entry name" value="ELONGATOR COMPLEX PROTEIN 3"/>
    <property type="match status" value="1"/>
</dbReference>
<proteinExistence type="predicted"/>
<dbReference type="PROSITE" id="PS51918">
    <property type="entry name" value="RADICAL_SAM"/>
    <property type="match status" value="1"/>
</dbReference>
<evidence type="ECO:0000256" key="4">
    <source>
        <dbReference type="ARBA" id="ARBA00022723"/>
    </source>
</evidence>
<dbReference type="Proteomes" id="UP000295500">
    <property type="component" value="Unassembled WGS sequence"/>
</dbReference>
<accession>A0A4R6QAA5</accession>
<name>A0A4R6QAA5_9FIRM</name>
<dbReference type="InterPro" id="IPR058240">
    <property type="entry name" value="rSAM_sf"/>
</dbReference>
<evidence type="ECO:0000259" key="7">
    <source>
        <dbReference type="PROSITE" id="PS51918"/>
    </source>
</evidence>
<dbReference type="CDD" id="cd01335">
    <property type="entry name" value="Radical_SAM"/>
    <property type="match status" value="1"/>
</dbReference>
<dbReference type="FunFam" id="3.80.30.20:FF:000016">
    <property type="entry name" value="Oxygen-independent coproporphyrinogen III oxidase"/>
    <property type="match status" value="1"/>
</dbReference>
<comment type="cofactor">
    <cofactor evidence="1">
        <name>[4Fe-4S] cluster</name>
        <dbReference type="ChEBI" id="CHEBI:49883"/>
    </cofactor>
</comment>
<keyword evidence="4" id="KW-0479">Metal-binding</keyword>
<comment type="caution">
    <text evidence="8">The sequence shown here is derived from an EMBL/GenBank/DDBJ whole genome shotgun (WGS) entry which is preliminary data.</text>
</comment>
<dbReference type="InterPro" id="IPR007197">
    <property type="entry name" value="rSAM"/>
</dbReference>
<dbReference type="SFLD" id="SFLDG01082">
    <property type="entry name" value="B12-binding_domain_containing"/>
    <property type="match status" value="1"/>
</dbReference>
<dbReference type="EMBL" id="SNXO01000004">
    <property type="protein sequence ID" value="TDP59110.1"/>
    <property type="molecule type" value="Genomic_DNA"/>
</dbReference>
<gene>
    <name evidence="8" type="ORF">EV211_10442</name>
</gene>